<evidence type="ECO:0000256" key="4">
    <source>
        <dbReference type="ARBA" id="ARBA00022475"/>
    </source>
</evidence>
<dbReference type="Pfam" id="PF15116">
    <property type="entry name" value="CD52"/>
    <property type="match status" value="1"/>
</dbReference>
<feature type="chain" id="PRO_5041382225" description="CAMPATH-1 antigen" evidence="11">
    <location>
        <begin position="23"/>
        <end position="98"/>
    </location>
</feature>
<dbReference type="InterPro" id="IPR026643">
    <property type="entry name" value="CAMPATH-1"/>
</dbReference>
<dbReference type="GO" id="GO:0005886">
    <property type="term" value="C:plasma membrane"/>
    <property type="evidence" value="ECO:0007669"/>
    <property type="project" value="UniProtKB-SubCell"/>
</dbReference>
<evidence type="ECO:0000256" key="9">
    <source>
        <dbReference type="ARBA" id="ARBA00023288"/>
    </source>
</evidence>
<evidence type="ECO:0000313" key="12">
    <source>
        <dbReference type="EMBL" id="KAK1340338.1"/>
    </source>
</evidence>
<keyword evidence="7" id="KW-0472">Membrane</keyword>
<dbReference type="EMBL" id="JAULJE010000008">
    <property type="protein sequence ID" value="KAK1340338.1"/>
    <property type="molecule type" value="Genomic_DNA"/>
</dbReference>
<evidence type="ECO:0000256" key="11">
    <source>
        <dbReference type="SAM" id="SignalP"/>
    </source>
</evidence>
<keyword evidence="4" id="KW-1003">Cell membrane</keyword>
<evidence type="ECO:0000256" key="5">
    <source>
        <dbReference type="ARBA" id="ARBA00022622"/>
    </source>
</evidence>
<keyword evidence="13" id="KW-1185">Reference proteome</keyword>
<feature type="compositionally biased region" description="Low complexity" evidence="10">
    <location>
        <begin position="31"/>
        <end position="57"/>
    </location>
</feature>
<evidence type="ECO:0000256" key="1">
    <source>
        <dbReference type="ARBA" id="ARBA00002087"/>
    </source>
</evidence>
<evidence type="ECO:0000313" key="13">
    <source>
        <dbReference type="Proteomes" id="UP001177744"/>
    </source>
</evidence>
<dbReference type="Proteomes" id="UP001177744">
    <property type="component" value="Unassembled WGS sequence"/>
</dbReference>
<proteinExistence type="predicted"/>
<dbReference type="PANTHER" id="PTHR15029:SF0">
    <property type="entry name" value="CAMPATH-1 ANTIGEN"/>
    <property type="match status" value="1"/>
</dbReference>
<dbReference type="GO" id="GO:0007204">
    <property type="term" value="P:positive regulation of cytosolic calcium ion concentration"/>
    <property type="evidence" value="ECO:0007669"/>
    <property type="project" value="TreeGrafter"/>
</dbReference>
<evidence type="ECO:0000256" key="2">
    <source>
        <dbReference type="ARBA" id="ARBA00004609"/>
    </source>
</evidence>
<comment type="caution">
    <text evidence="12">The sequence shown here is derived from an EMBL/GenBank/DDBJ whole genome shotgun (WGS) entry which is preliminary data.</text>
</comment>
<sequence length="98" mass="10226">MKGFYFLLFTISFLIMIQIQSGILQNISRPSTTSTTSSTSATSAPSSTSSTKSTTTTTATTTFAIKKIKGGAPALSSLGSGSVLIFLTNTLIQLLHLS</sequence>
<name>A0AA40HZM5_CNENI</name>
<evidence type="ECO:0000256" key="7">
    <source>
        <dbReference type="ARBA" id="ARBA00023136"/>
    </source>
</evidence>
<keyword evidence="5" id="KW-0336">GPI-anchor</keyword>
<keyword evidence="8" id="KW-0325">Glycoprotein</keyword>
<evidence type="ECO:0000256" key="10">
    <source>
        <dbReference type="SAM" id="MobiDB-lite"/>
    </source>
</evidence>
<keyword evidence="9" id="KW-0449">Lipoprotein</keyword>
<keyword evidence="6 11" id="KW-0732">Signal</keyword>
<feature type="signal peptide" evidence="11">
    <location>
        <begin position="1"/>
        <end position="22"/>
    </location>
</feature>
<reference evidence="12" key="1">
    <citation type="submission" date="2023-06" db="EMBL/GenBank/DDBJ databases">
        <title>Reference genome for the Northern bat (Eptesicus nilssonii), a most northern bat species.</title>
        <authorList>
            <person name="Laine V.N."/>
            <person name="Pulliainen A.T."/>
            <person name="Lilley T.M."/>
        </authorList>
    </citation>
    <scope>NUCLEOTIDE SEQUENCE</scope>
    <source>
        <strain evidence="12">BLF_Eptnil</strain>
        <tissue evidence="12">Kidney</tissue>
    </source>
</reference>
<organism evidence="12 13">
    <name type="scientific">Cnephaeus nilssonii</name>
    <name type="common">Northern bat</name>
    <name type="synonym">Eptesicus nilssonii</name>
    <dbReference type="NCBI Taxonomy" id="3371016"/>
    <lineage>
        <taxon>Eukaryota</taxon>
        <taxon>Metazoa</taxon>
        <taxon>Chordata</taxon>
        <taxon>Craniata</taxon>
        <taxon>Vertebrata</taxon>
        <taxon>Euteleostomi</taxon>
        <taxon>Mammalia</taxon>
        <taxon>Eutheria</taxon>
        <taxon>Laurasiatheria</taxon>
        <taxon>Chiroptera</taxon>
        <taxon>Yangochiroptera</taxon>
        <taxon>Vespertilionidae</taxon>
        <taxon>Cnephaeus</taxon>
    </lineage>
</organism>
<evidence type="ECO:0000256" key="6">
    <source>
        <dbReference type="ARBA" id="ARBA00022729"/>
    </source>
</evidence>
<dbReference type="PANTHER" id="PTHR15029">
    <property type="entry name" value="CAMPATH-1 ANTIGEN"/>
    <property type="match status" value="1"/>
</dbReference>
<evidence type="ECO:0000256" key="8">
    <source>
        <dbReference type="ARBA" id="ARBA00023180"/>
    </source>
</evidence>
<dbReference type="AlphaFoldDB" id="A0AA40HZM5"/>
<gene>
    <name evidence="12" type="ORF">QTO34_018906</name>
</gene>
<comment type="function">
    <text evidence="1">May play a role in carrying and orienting carbohydrate, as well as having a more specific role.</text>
</comment>
<protein>
    <recommendedName>
        <fullName evidence="3">CAMPATH-1 antigen</fullName>
    </recommendedName>
</protein>
<evidence type="ECO:0000256" key="3">
    <source>
        <dbReference type="ARBA" id="ARBA00013286"/>
    </source>
</evidence>
<comment type="subcellular location">
    <subcellularLocation>
        <location evidence="2">Cell membrane</location>
        <topology evidence="2">Lipid-anchor</topology>
        <topology evidence="2">GPI-anchor</topology>
    </subcellularLocation>
</comment>
<dbReference type="GO" id="GO:0098552">
    <property type="term" value="C:side of membrane"/>
    <property type="evidence" value="ECO:0007669"/>
    <property type="project" value="UniProtKB-KW"/>
</dbReference>
<dbReference type="GO" id="GO:0097225">
    <property type="term" value="C:sperm midpiece"/>
    <property type="evidence" value="ECO:0007669"/>
    <property type="project" value="TreeGrafter"/>
</dbReference>
<accession>A0AA40HZM5</accession>
<feature type="region of interest" description="Disordered" evidence="10">
    <location>
        <begin position="28"/>
        <end position="57"/>
    </location>
</feature>